<dbReference type="InterPro" id="IPR029058">
    <property type="entry name" value="AB_hydrolase_fold"/>
</dbReference>
<dbReference type="PANTHER" id="PTHR43798:SF33">
    <property type="entry name" value="HYDROLASE, PUTATIVE (AFU_ORTHOLOGUE AFUA_2G14860)-RELATED"/>
    <property type="match status" value="1"/>
</dbReference>
<dbReference type="SUPFAM" id="SSF53474">
    <property type="entry name" value="alpha/beta-Hydrolases"/>
    <property type="match status" value="1"/>
</dbReference>
<accession>A0ABN6XZX1</accession>
<reference evidence="3" key="1">
    <citation type="journal article" date="2019" name="Int. J. Syst. Evol. Microbiol.">
        <title>The Global Catalogue of Microorganisms (GCM) 10K type strain sequencing project: providing services to taxonomists for standard genome sequencing and annotation.</title>
        <authorList>
            <consortium name="The Broad Institute Genomics Platform"/>
            <consortium name="The Broad Institute Genome Sequencing Center for Infectious Disease"/>
            <person name="Wu L."/>
            <person name="Ma J."/>
        </authorList>
    </citation>
    <scope>NUCLEOTIDE SEQUENCE [LARGE SCALE GENOMIC DNA]</scope>
    <source>
        <strain evidence="3">NBRC 108728</strain>
    </source>
</reference>
<dbReference type="InterPro" id="IPR000073">
    <property type="entry name" value="AB_hydrolase_1"/>
</dbReference>
<dbReference type="PANTHER" id="PTHR43798">
    <property type="entry name" value="MONOACYLGLYCEROL LIPASE"/>
    <property type="match status" value="1"/>
</dbReference>
<gene>
    <name evidence="2" type="ORF">GCM10025867_28160</name>
</gene>
<evidence type="ECO:0000313" key="3">
    <source>
        <dbReference type="Proteomes" id="UP001321486"/>
    </source>
</evidence>
<protein>
    <recommendedName>
        <fullName evidence="1">AB hydrolase-1 domain-containing protein</fullName>
    </recommendedName>
</protein>
<feature type="domain" description="AB hydrolase-1" evidence="1">
    <location>
        <begin position="47"/>
        <end position="114"/>
    </location>
</feature>
<dbReference type="EMBL" id="AP027732">
    <property type="protein sequence ID" value="BDZ50575.1"/>
    <property type="molecule type" value="Genomic_DNA"/>
</dbReference>
<name>A0ABN6XZX1_9MICO</name>
<dbReference type="Proteomes" id="UP001321486">
    <property type="component" value="Chromosome"/>
</dbReference>
<dbReference type="Pfam" id="PF00561">
    <property type="entry name" value="Abhydrolase_1"/>
    <property type="match status" value="1"/>
</dbReference>
<organism evidence="2 3">
    <name type="scientific">Frondihabitans sucicola</name>
    <dbReference type="NCBI Taxonomy" id="1268041"/>
    <lineage>
        <taxon>Bacteria</taxon>
        <taxon>Bacillati</taxon>
        <taxon>Actinomycetota</taxon>
        <taxon>Actinomycetes</taxon>
        <taxon>Micrococcales</taxon>
        <taxon>Microbacteriaceae</taxon>
        <taxon>Frondihabitans</taxon>
    </lineage>
</organism>
<sequence length="126" mass="14118">MGQAILRSRIVTRIASLAMAKTTSKSLLAWIHDQHDTYFSLFANRTVVLQSFKASVSSDVSTYARRITTPTLLIAADRDDITALPAQYELQKLFPEAQLDVIHGVGHLIHYEKPREAATLILDLLR</sequence>
<keyword evidence="3" id="KW-1185">Reference proteome</keyword>
<dbReference type="InterPro" id="IPR050266">
    <property type="entry name" value="AB_hydrolase_sf"/>
</dbReference>
<proteinExistence type="predicted"/>
<evidence type="ECO:0000259" key="1">
    <source>
        <dbReference type="Pfam" id="PF00561"/>
    </source>
</evidence>
<evidence type="ECO:0000313" key="2">
    <source>
        <dbReference type="EMBL" id="BDZ50575.1"/>
    </source>
</evidence>
<dbReference type="Gene3D" id="3.40.50.1820">
    <property type="entry name" value="alpha/beta hydrolase"/>
    <property type="match status" value="1"/>
</dbReference>